<keyword evidence="4" id="KW-1185">Reference proteome</keyword>
<feature type="compositionally biased region" description="Polar residues" evidence="2">
    <location>
        <begin position="73"/>
        <end position="83"/>
    </location>
</feature>
<reference evidence="3" key="1">
    <citation type="submission" date="2021-07" db="EMBL/GenBank/DDBJ databases">
        <authorList>
            <person name="Catto M.A."/>
            <person name="Jacobson A."/>
            <person name="Kennedy G."/>
            <person name="Labadie P."/>
            <person name="Hunt B.G."/>
            <person name="Srinivasan R."/>
        </authorList>
    </citation>
    <scope>NUCLEOTIDE SEQUENCE</scope>
    <source>
        <strain evidence="3">PL_HMW_Pooled</strain>
        <tissue evidence="3">Head</tissue>
    </source>
</reference>
<accession>A0AAE1LEG8</accession>
<dbReference type="EMBL" id="JAHWGI010000566">
    <property type="protein sequence ID" value="KAK3916668.1"/>
    <property type="molecule type" value="Genomic_DNA"/>
</dbReference>
<organism evidence="3 4">
    <name type="scientific">Frankliniella fusca</name>
    <dbReference type="NCBI Taxonomy" id="407009"/>
    <lineage>
        <taxon>Eukaryota</taxon>
        <taxon>Metazoa</taxon>
        <taxon>Ecdysozoa</taxon>
        <taxon>Arthropoda</taxon>
        <taxon>Hexapoda</taxon>
        <taxon>Insecta</taxon>
        <taxon>Pterygota</taxon>
        <taxon>Neoptera</taxon>
        <taxon>Paraneoptera</taxon>
        <taxon>Thysanoptera</taxon>
        <taxon>Terebrantia</taxon>
        <taxon>Thripoidea</taxon>
        <taxon>Thripidae</taxon>
        <taxon>Frankliniella</taxon>
    </lineage>
</organism>
<protein>
    <submittedName>
        <fullName evidence="3">Coiled-coil and C2 domain-containing protein 1B</fullName>
    </submittedName>
</protein>
<reference evidence="3" key="2">
    <citation type="journal article" date="2023" name="BMC Genomics">
        <title>Pest status, molecular evolution, and epigenetic factors derived from the genome assembly of Frankliniella fusca, a thysanopteran phytovirus vector.</title>
        <authorList>
            <person name="Catto M.A."/>
            <person name="Labadie P.E."/>
            <person name="Jacobson A.L."/>
            <person name="Kennedy G.G."/>
            <person name="Srinivasan R."/>
            <person name="Hunt B.G."/>
        </authorList>
    </citation>
    <scope>NUCLEOTIDE SEQUENCE</scope>
    <source>
        <strain evidence="3">PL_HMW_Pooled</strain>
    </source>
</reference>
<evidence type="ECO:0000256" key="2">
    <source>
        <dbReference type="SAM" id="MobiDB-lite"/>
    </source>
</evidence>
<feature type="compositionally biased region" description="Polar residues" evidence="2">
    <location>
        <begin position="45"/>
        <end position="58"/>
    </location>
</feature>
<name>A0AAE1LEG8_9NEOP</name>
<comment type="caution">
    <text evidence="3">The sequence shown here is derived from an EMBL/GenBank/DDBJ whole genome shotgun (WGS) entry which is preliminary data.</text>
</comment>
<evidence type="ECO:0000256" key="1">
    <source>
        <dbReference type="SAM" id="Coils"/>
    </source>
</evidence>
<keyword evidence="1" id="KW-0175">Coiled coil</keyword>
<evidence type="ECO:0000313" key="3">
    <source>
        <dbReference type="EMBL" id="KAK3916668.1"/>
    </source>
</evidence>
<feature type="region of interest" description="Disordered" evidence="2">
    <location>
        <begin position="39"/>
        <end position="84"/>
    </location>
</feature>
<feature type="coiled-coil region" evidence="1">
    <location>
        <begin position="258"/>
        <end position="299"/>
    </location>
</feature>
<sequence length="330" mass="37196">MRLLDVKLSDCKRSYASTPARPSEAMSISPSPERLRARALEASVDSGSSISAMDTSSMPPSPVKLQPAPKSALATSNKENVTPQVQERRVAVRRQLIAVPGSQSTERSAVAVENVPLTLHGVHSRERSFKLPGKFWGVHTDNEQRTAFTKLEPQRLFVEKVLLFTDSLTPKLFVNKTEINGKELKTEQDLLSELKRLQFIRACVGVTDIECRKREWTDGCLGHLPENASNKTIRCAKCVIVRRSKKKQEERKTMGDRLKEMRAKVKVHTQAAARLAKKVDTLKAEVRDTMKDLLKVKQKRVEEILSLLPEEQRPLVQACFDAARHENKKK</sequence>
<dbReference type="Proteomes" id="UP001219518">
    <property type="component" value="Unassembled WGS sequence"/>
</dbReference>
<evidence type="ECO:0000313" key="4">
    <source>
        <dbReference type="Proteomes" id="UP001219518"/>
    </source>
</evidence>
<proteinExistence type="predicted"/>
<gene>
    <name evidence="3" type="ORF">KUF71_006319</name>
</gene>
<dbReference type="AlphaFoldDB" id="A0AAE1LEG8"/>